<evidence type="ECO:0000256" key="4">
    <source>
        <dbReference type="ARBA" id="ARBA00022723"/>
    </source>
</evidence>
<dbReference type="PROSITE" id="PS51918">
    <property type="entry name" value="RADICAL_SAM"/>
    <property type="match status" value="1"/>
</dbReference>
<evidence type="ECO:0000256" key="6">
    <source>
        <dbReference type="ARBA" id="ARBA00023004"/>
    </source>
</evidence>
<dbReference type="Proteomes" id="UP001623591">
    <property type="component" value="Unassembled WGS sequence"/>
</dbReference>
<comment type="subunit">
    <text evidence="12">Monomer and homodimer.</text>
</comment>
<keyword evidence="6 12" id="KW-0408">Iron</keyword>
<evidence type="ECO:0000256" key="2">
    <source>
        <dbReference type="ARBA" id="ARBA00022485"/>
    </source>
</evidence>
<dbReference type="PANTHER" id="PTHR22960">
    <property type="entry name" value="MOLYBDOPTERIN COFACTOR SYNTHESIS PROTEIN A"/>
    <property type="match status" value="1"/>
</dbReference>
<evidence type="ECO:0000259" key="13">
    <source>
        <dbReference type="PROSITE" id="PS51918"/>
    </source>
</evidence>
<dbReference type="SFLD" id="SFLDG01383">
    <property type="entry name" value="cyclic_pyranopterin_phosphate"/>
    <property type="match status" value="1"/>
</dbReference>
<evidence type="ECO:0000256" key="12">
    <source>
        <dbReference type="HAMAP-Rule" id="MF_01225"/>
    </source>
</evidence>
<dbReference type="InterPro" id="IPR006638">
    <property type="entry name" value="Elp3/MiaA/NifB-like_rSAM"/>
</dbReference>
<keyword evidence="5 12" id="KW-0547">Nucleotide-binding</keyword>
<dbReference type="SFLD" id="SFLDS00029">
    <property type="entry name" value="Radical_SAM"/>
    <property type="match status" value="1"/>
</dbReference>
<evidence type="ECO:0000256" key="8">
    <source>
        <dbReference type="ARBA" id="ARBA00023134"/>
    </source>
</evidence>
<name>A0ABW8SZF1_9CLOT</name>
<evidence type="ECO:0000256" key="1">
    <source>
        <dbReference type="ARBA" id="ARBA00012167"/>
    </source>
</evidence>
<keyword evidence="8 12" id="KW-0342">GTP-binding</keyword>
<dbReference type="Pfam" id="PF04055">
    <property type="entry name" value="Radical_SAM"/>
    <property type="match status" value="1"/>
</dbReference>
<dbReference type="Pfam" id="PF06463">
    <property type="entry name" value="Mob_synth_C"/>
    <property type="match status" value="1"/>
</dbReference>
<dbReference type="PROSITE" id="PS01305">
    <property type="entry name" value="MOAA_NIFB_PQQE"/>
    <property type="match status" value="1"/>
</dbReference>
<feature type="binding site" evidence="12">
    <location>
        <position position="66"/>
    </location>
    <ligand>
        <name>S-adenosyl-L-methionine</name>
        <dbReference type="ChEBI" id="CHEBI:59789"/>
    </ligand>
</feature>
<dbReference type="CDD" id="cd01335">
    <property type="entry name" value="Radical_SAM"/>
    <property type="match status" value="1"/>
</dbReference>
<dbReference type="SFLD" id="SFLDG01067">
    <property type="entry name" value="SPASM/twitch_domain_containing"/>
    <property type="match status" value="1"/>
</dbReference>
<keyword evidence="7 12" id="KW-0411">Iron-sulfur</keyword>
<dbReference type="GO" id="GO:0061798">
    <property type="term" value="F:GTP 3',8'-cyclase activity"/>
    <property type="evidence" value="ECO:0007669"/>
    <property type="project" value="UniProtKB-EC"/>
</dbReference>
<accession>A0ABW8SZF1</accession>
<evidence type="ECO:0000256" key="7">
    <source>
        <dbReference type="ARBA" id="ARBA00023014"/>
    </source>
</evidence>
<keyword evidence="10 12" id="KW-0456">Lyase</keyword>
<comment type="cofactor">
    <cofactor evidence="12">
        <name>[4Fe-4S] cluster</name>
        <dbReference type="ChEBI" id="CHEBI:49883"/>
    </cofactor>
    <text evidence="12">Binds 2 [4Fe-4S] clusters. Binds 1 [4Fe-4S] cluster coordinated with 3 cysteines and an exchangeable S-adenosyl-L-methionine and 1 [4Fe-4S] cluster coordinated with 3 cysteines and the GTP-derived substrate.</text>
</comment>
<sequence>MDKWGRQIDYLRISVTDRCNLRCTYCMPKDGIKCTPKEEILTFEEMFRISKIASEIGISKIRITGGEPLVREGIIDFISKLKSLPKIKEVCITTNGIYLEEYLEDLIAAGLDRVNISLDTMKEDVFKAITINGDLNKVLRGIEKSLHLGLKVKLNTVIIPGINDSEIMDFVRFTEEKPLDVRFIELMPIGEGKKYATIKTDEIRDIITQNRTLVPCGAQSKLDGPAAYYKTEKGIGRIGFISAMSHSFCQECNRIRLTSQGFFKQCLFLNSGKDLKKLIRNGITDVELKTIMEDIIMRKPLNHDLFDDNVTNDSKFMNEIGG</sequence>
<dbReference type="SFLD" id="SFLDG01386">
    <property type="entry name" value="main_SPASM_domain-containing"/>
    <property type="match status" value="1"/>
</dbReference>
<feature type="binding site" evidence="12">
    <location>
        <position position="117"/>
    </location>
    <ligand>
        <name>S-adenosyl-L-methionine</name>
        <dbReference type="ChEBI" id="CHEBI:59789"/>
    </ligand>
</feature>
<dbReference type="InterPro" id="IPR010505">
    <property type="entry name" value="MoaA_twitch"/>
</dbReference>
<dbReference type="InterPro" id="IPR058240">
    <property type="entry name" value="rSAM_sf"/>
</dbReference>
<comment type="pathway">
    <text evidence="12">Cofactor biosynthesis; molybdopterin biosynthesis.</text>
</comment>
<keyword evidence="15" id="KW-1185">Reference proteome</keyword>
<feature type="binding site" evidence="12">
    <location>
        <position position="93"/>
    </location>
    <ligand>
        <name>GTP</name>
        <dbReference type="ChEBI" id="CHEBI:37565"/>
    </ligand>
</feature>
<feature type="binding site" evidence="12">
    <location>
        <position position="266"/>
    </location>
    <ligand>
        <name>[4Fe-4S] cluster</name>
        <dbReference type="ChEBI" id="CHEBI:49883"/>
        <label>2</label>
        <note>4Fe-4S-substrate</note>
    </ligand>
</feature>
<protein>
    <recommendedName>
        <fullName evidence="1 12">GTP 3',8-cyclase</fullName>
        <ecNumber evidence="1 12">4.1.99.22</ecNumber>
    </recommendedName>
    <alternativeName>
        <fullName evidence="12">Molybdenum cofactor biosynthesis protein A</fullName>
    </alternativeName>
</protein>
<gene>
    <name evidence="12 14" type="primary">moaA</name>
    <name evidence="14" type="ORF">ACJDUG_02235</name>
</gene>
<dbReference type="InterPro" id="IPR050105">
    <property type="entry name" value="MoCo_biosynth_MoaA/MoaC"/>
</dbReference>
<feature type="binding site" evidence="12">
    <location>
        <position position="19"/>
    </location>
    <ligand>
        <name>[4Fe-4S] cluster</name>
        <dbReference type="ChEBI" id="CHEBI:49883"/>
        <label>1</label>
        <note>4Fe-4S-S-AdoMet</note>
    </ligand>
</feature>
<feature type="binding site" evidence="12">
    <location>
        <position position="249"/>
    </location>
    <ligand>
        <name>[4Fe-4S] cluster</name>
        <dbReference type="ChEBI" id="CHEBI:49883"/>
        <label>2</label>
        <note>4Fe-4S-substrate</note>
    </ligand>
</feature>
<dbReference type="EMBL" id="JBJHZZ010000001">
    <property type="protein sequence ID" value="MFL0245794.1"/>
    <property type="molecule type" value="Genomic_DNA"/>
</dbReference>
<evidence type="ECO:0000256" key="10">
    <source>
        <dbReference type="ARBA" id="ARBA00023239"/>
    </source>
</evidence>
<evidence type="ECO:0000256" key="9">
    <source>
        <dbReference type="ARBA" id="ARBA00023150"/>
    </source>
</evidence>
<feature type="binding site" evidence="12">
    <location>
        <position position="26"/>
    </location>
    <ligand>
        <name>[4Fe-4S] cluster</name>
        <dbReference type="ChEBI" id="CHEBI:49883"/>
        <label>1</label>
        <note>4Fe-4S-S-AdoMet</note>
    </ligand>
</feature>
<dbReference type="SMART" id="SM00729">
    <property type="entry name" value="Elp3"/>
    <property type="match status" value="1"/>
</dbReference>
<proteinExistence type="inferred from homology"/>
<keyword evidence="3 12" id="KW-0949">S-adenosyl-L-methionine</keyword>
<dbReference type="InterPro" id="IPR040064">
    <property type="entry name" value="MoaA-like"/>
</dbReference>
<dbReference type="Gene3D" id="3.20.20.70">
    <property type="entry name" value="Aldolase class I"/>
    <property type="match status" value="1"/>
</dbReference>
<dbReference type="InterPro" id="IPR013785">
    <property type="entry name" value="Aldolase_TIM"/>
</dbReference>
<dbReference type="NCBIfam" id="NF001199">
    <property type="entry name" value="PRK00164.2-1"/>
    <property type="match status" value="1"/>
</dbReference>
<keyword evidence="4 12" id="KW-0479">Metal-binding</keyword>
<comment type="caution">
    <text evidence="14">The sequence shown here is derived from an EMBL/GenBank/DDBJ whole genome shotgun (WGS) entry which is preliminary data.</text>
</comment>
<comment type="catalytic activity">
    <reaction evidence="11 12">
        <text>GTP + AH2 + S-adenosyl-L-methionine = (8S)-3',8-cyclo-7,8-dihydroguanosine 5'-triphosphate + 5'-deoxyadenosine + L-methionine + A + H(+)</text>
        <dbReference type="Rhea" id="RHEA:49576"/>
        <dbReference type="ChEBI" id="CHEBI:13193"/>
        <dbReference type="ChEBI" id="CHEBI:15378"/>
        <dbReference type="ChEBI" id="CHEBI:17319"/>
        <dbReference type="ChEBI" id="CHEBI:17499"/>
        <dbReference type="ChEBI" id="CHEBI:37565"/>
        <dbReference type="ChEBI" id="CHEBI:57844"/>
        <dbReference type="ChEBI" id="CHEBI:59789"/>
        <dbReference type="ChEBI" id="CHEBI:131766"/>
        <dbReference type="EC" id="4.1.99.22"/>
    </reaction>
</comment>
<dbReference type="EC" id="4.1.99.22" evidence="1 12"/>
<feature type="binding site" evidence="12">
    <location>
        <position position="12"/>
    </location>
    <ligand>
        <name>GTP</name>
        <dbReference type="ChEBI" id="CHEBI:37565"/>
    </ligand>
</feature>
<dbReference type="InterPro" id="IPR007197">
    <property type="entry name" value="rSAM"/>
</dbReference>
<dbReference type="NCBIfam" id="TIGR02666">
    <property type="entry name" value="moaA"/>
    <property type="match status" value="1"/>
</dbReference>
<dbReference type="HAMAP" id="MF_01225_B">
    <property type="entry name" value="MoaA_B"/>
    <property type="match status" value="1"/>
</dbReference>
<dbReference type="InterPro" id="IPR000385">
    <property type="entry name" value="MoaA_NifB_PqqE_Fe-S-bd_CS"/>
</dbReference>
<keyword evidence="2 12" id="KW-0004">4Fe-4S</keyword>
<feature type="binding site" evidence="12">
    <location>
        <position position="187"/>
    </location>
    <ligand>
        <name>S-adenosyl-L-methionine</name>
        <dbReference type="ChEBI" id="CHEBI:59789"/>
    </ligand>
</feature>
<feature type="binding site" evidence="12">
    <location>
        <position position="153"/>
    </location>
    <ligand>
        <name>GTP</name>
        <dbReference type="ChEBI" id="CHEBI:37565"/>
    </ligand>
</feature>
<evidence type="ECO:0000313" key="14">
    <source>
        <dbReference type="EMBL" id="MFL0245794.1"/>
    </source>
</evidence>
<evidence type="ECO:0000256" key="3">
    <source>
        <dbReference type="ARBA" id="ARBA00022691"/>
    </source>
</evidence>
<dbReference type="RefSeq" id="WP_406768686.1">
    <property type="nucleotide sequence ID" value="NZ_JBJHZZ010000001.1"/>
</dbReference>
<feature type="domain" description="Radical SAM core" evidence="13">
    <location>
        <begin position="3"/>
        <end position="226"/>
    </location>
</feature>
<feature type="binding site" evidence="12">
    <location>
        <position position="23"/>
    </location>
    <ligand>
        <name>[4Fe-4S] cluster</name>
        <dbReference type="ChEBI" id="CHEBI:49883"/>
        <label>1</label>
        <note>4Fe-4S-S-AdoMet</note>
    </ligand>
</feature>
<dbReference type="InterPro" id="IPR013483">
    <property type="entry name" value="MoaA"/>
</dbReference>
<evidence type="ECO:0000256" key="5">
    <source>
        <dbReference type="ARBA" id="ARBA00022741"/>
    </source>
</evidence>
<feature type="binding site" evidence="12">
    <location>
        <position position="252"/>
    </location>
    <ligand>
        <name>[4Fe-4S] cluster</name>
        <dbReference type="ChEBI" id="CHEBI:49883"/>
        <label>2</label>
        <note>4Fe-4S-substrate</note>
    </ligand>
</feature>
<evidence type="ECO:0000313" key="15">
    <source>
        <dbReference type="Proteomes" id="UP001623591"/>
    </source>
</evidence>
<comment type="function">
    <text evidence="12">Catalyzes the cyclization of GTP to (8S)-3',8-cyclo-7,8-dihydroguanosine 5'-triphosphate.</text>
</comment>
<reference evidence="14 15" key="1">
    <citation type="submission" date="2024-11" db="EMBL/GenBank/DDBJ databases">
        <authorList>
            <person name="Heng Y.C."/>
            <person name="Lim A.C.H."/>
            <person name="Lee J.K.Y."/>
            <person name="Kittelmann S."/>
        </authorList>
    </citation>
    <scope>NUCLEOTIDE SEQUENCE [LARGE SCALE GENOMIC DNA]</scope>
    <source>
        <strain evidence="14 15">WILCCON 0185</strain>
    </source>
</reference>
<comment type="similarity">
    <text evidence="12">Belongs to the radical SAM superfamily. MoaA family.</text>
</comment>
<feature type="binding site" evidence="12">
    <location>
        <position position="62"/>
    </location>
    <ligand>
        <name>GTP</name>
        <dbReference type="ChEBI" id="CHEBI:37565"/>
    </ligand>
</feature>
<evidence type="ECO:0000256" key="11">
    <source>
        <dbReference type="ARBA" id="ARBA00048697"/>
    </source>
</evidence>
<organism evidence="14 15">
    <name type="scientific">Candidatus Clostridium stratigraminis</name>
    <dbReference type="NCBI Taxonomy" id="3381661"/>
    <lineage>
        <taxon>Bacteria</taxon>
        <taxon>Bacillati</taxon>
        <taxon>Bacillota</taxon>
        <taxon>Clostridia</taxon>
        <taxon>Eubacteriales</taxon>
        <taxon>Clostridiaceae</taxon>
        <taxon>Clostridium</taxon>
    </lineage>
</organism>
<keyword evidence="9 12" id="KW-0501">Molybdenum cofactor biosynthesis</keyword>
<dbReference type="SUPFAM" id="SSF102114">
    <property type="entry name" value="Radical SAM enzymes"/>
    <property type="match status" value="1"/>
</dbReference>
<dbReference type="CDD" id="cd21117">
    <property type="entry name" value="Twitch_MoaA"/>
    <property type="match status" value="1"/>
</dbReference>
<dbReference type="PANTHER" id="PTHR22960:SF0">
    <property type="entry name" value="MOLYBDENUM COFACTOR BIOSYNTHESIS PROTEIN 1"/>
    <property type="match status" value="1"/>
</dbReference>
<feature type="binding site" evidence="12">
    <location>
        <begin position="254"/>
        <end position="256"/>
    </location>
    <ligand>
        <name>GTP</name>
        <dbReference type="ChEBI" id="CHEBI:37565"/>
    </ligand>
</feature>
<feature type="binding site" evidence="12">
    <location>
        <position position="25"/>
    </location>
    <ligand>
        <name>S-adenosyl-L-methionine</name>
        <dbReference type="ChEBI" id="CHEBI:59789"/>
    </ligand>
</feature>